<evidence type="ECO:0000256" key="5">
    <source>
        <dbReference type="RuleBase" id="RU363067"/>
    </source>
</evidence>
<dbReference type="GO" id="GO:0007165">
    <property type="term" value="P:signal transduction"/>
    <property type="evidence" value="ECO:0007669"/>
    <property type="project" value="InterPro"/>
</dbReference>
<comment type="similarity">
    <text evidence="5">Belongs to the cyclic nucleotide phosphodiesterase family.</text>
</comment>
<feature type="compositionally biased region" description="Polar residues" evidence="6">
    <location>
        <begin position="233"/>
        <end position="243"/>
    </location>
</feature>
<feature type="compositionally biased region" description="Polar residues" evidence="6">
    <location>
        <begin position="178"/>
        <end position="191"/>
    </location>
</feature>
<evidence type="ECO:0000259" key="7">
    <source>
        <dbReference type="PROSITE" id="PS51845"/>
    </source>
</evidence>
<feature type="region of interest" description="Disordered" evidence="6">
    <location>
        <begin position="229"/>
        <end position="288"/>
    </location>
</feature>
<dbReference type="AlphaFoldDB" id="A0A9K3D7L4"/>
<dbReference type="PROSITE" id="PS51845">
    <property type="entry name" value="PDEASE_I_2"/>
    <property type="match status" value="1"/>
</dbReference>
<protein>
    <recommendedName>
        <fullName evidence="5">Phosphodiesterase</fullName>
        <ecNumber evidence="5">3.1.4.-</ecNumber>
    </recommendedName>
</protein>
<dbReference type="InterPro" id="IPR036971">
    <property type="entry name" value="PDEase_catalytic_dom_sf"/>
</dbReference>
<dbReference type="InterPro" id="IPR003607">
    <property type="entry name" value="HD/PDEase_dom"/>
</dbReference>
<dbReference type="GO" id="GO:0004114">
    <property type="term" value="F:3',5'-cyclic-nucleotide phosphodiesterase activity"/>
    <property type="evidence" value="ECO:0007669"/>
    <property type="project" value="InterPro"/>
</dbReference>
<dbReference type="CDD" id="cd00077">
    <property type="entry name" value="HDc"/>
    <property type="match status" value="1"/>
</dbReference>
<feature type="binding site" evidence="4">
    <location>
        <position position="431"/>
    </location>
    <ligand>
        <name>Zn(2+)</name>
        <dbReference type="ChEBI" id="CHEBI:29105"/>
        <label>1</label>
    </ligand>
</feature>
<dbReference type="EMBL" id="BDIP01004312">
    <property type="protein sequence ID" value="GIQ88703.1"/>
    <property type="molecule type" value="Genomic_DNA"/>
</dbReference>
<dbReference type="Pfam" id="PF00233">
    <property type="entry name" value="PDEase_I"/>
    <property type="match status" value="1"/>
</dbReference>
<feature type="binding site" evidence="4">
    <location>
        <position position="392"/>
    </location>
    <ligand>
        <name>Zn(2+)</name>
        <dbReference type="ChEBI" id="CHEBI:29105"/>
        <label>1</label>
    </ligand>
</feature>
<feature type="compositionally biased region" description="Polar residues" evidence="6">
    <location>
        <begin position="136"/>
        <end position="163"/>
    </location>
</feature>
<dbReference type="PROSITE" id="PS00126">
    <property type="entry name" value="PDEASE_I_1"/>
    <property type="match status" value="1"/>
</dbReference>
<reference evidence="8 9" key="1">
    <citation type="journal article" date="2018" name="PLoS ONE">
        <title>The draft genome of Kipferlia bialata reveals reductive genome evolution in fornicate parasites.</title>
        <authorList>
            <person name="Tanifuji G."/>
            <person name="Takabayashi S."/>
            <person name="Kume K."/>
            <person name="Takagi M."/>
            <person name="Nakayama T."/>
            <person name="Kamikawa R."/>
            <person name="Inagaki Y."/>
            <person name="Hashimoto T."/>
        </authorList>
    </citation>
    <scope>NUCLEOTIDE SEQUENCE [LARGE SCALE GENOMIC DNA]</scope>
    <source>
        <strain evidence="8">NY0173</strain>
    </source>
</reference>
<evidence type="ECO:0000313" key="8">
    <source>
        <dbReference type="EMBL" id="GIQ88703.1"/>
    </source>
</evidence>
<feature type="binding site" evidence="4">
    <location>
        <position position="431"/>
    </location>
    <ligand>
        <name>Zn(2+)</name>
        <dbReference type="ChEBI" id="CHEBI:29105"/>
        <label>2</label>
    </ligand>
</feature>
<dbReference type="PANTHER" id="PTHR11347">
    <property type="entry name" value="CYCLIC NUCLEOTIDE PHOSPHODIESTERASE"/>
    <property type="match status" value="1"/>
</dbReference>
<feature type="region of interest" description="Disordered" evidence="6">
    <location>
        <begin position="126"/>
        <end position="213"/>
    </location>
</feature>
<comment type="caution">
    <text evidence="8">The sequence shown here is derived from an EMBL/GenBank/DDBJ whole genome shotgun (WGS) entry which is preliminary data.</text>
</comment>
<evidence type="ECO:0000256" key="6">
    <source>
        <dbReference type="SAM" id="MobiDB-lite"/>
    </source>
</evidence>
<dbReference type="OrthoDB" id="189220at2759"/>
<sequence length="467" mass="50892">RRVSGLFKHPWVVANATDPTVLGVYSDSHAQTDPEGAQAAETALSMFSNTRQPTALPLEGVLASLDDMLGRQGLRKKTRDALTMSRFIVGQYAQPSLDPLVQSTRHTDRKRQADLRKSIHEALSHSTHDINDLNDSDPSILTPSATPTANSLRRSVGSFQVAITKSERERERERASPKVSSTEGSPLSPHTPSGRGTPVAGGGRERGVGGAEEQALDSQFVLRIFTGWEGNAQDPSSGTSGSDLNLGRRFSLDGSPGGGRTPPSLSPPKRSPVTKLSPRARSSPDGFDVQPTVRNCVFPIPTVPMRLEWGPDFDIFRVFPPHVSETVGTIDSGMGIYPRAASYLALPTIVDSALTEFDLYARLRVSRSQLWRCMASIQFAYTAANPYHNATHAADMTHMAVCLVMALRRKNPAIIGDLELFSLILATACHDVKHPALDNKFLVRTQHDIATRYNDRSVLENHHAHTA</sequence>
<dbReference type="EC" id="3.1.4.-" evidence="5"/>
<feature type="compositionally biased region" description="Basic and acidic residues" evidence="6">
    <location>
        <begin position="165"/>
        <end position="176"/>
    </location>
</feature>
<dbReference type="InterPro" id="IPR002073">
    <property type="entry name" value="PDEase_catalytic_dom"/>
</dbReference>
<keyword evidence="1 4" id="KW-0479">Metal-binding</keyword>
<dbReference type="InterPro" id="IPR023174">
    <property type="entry name" value="PDEase_CS"/>
</dbReference>
<evidence type="ECO:0000256" key="4">
    <source>
        <dbReference type="PIRSR" id="PIRSR623088-3"/>
    </source>
</evidence>
<feature type="domain" description="PDEase" evidence="7">
    <location>
        <begin position="285"/>
        <end position="467"/>
    </location>
</feature>
<name>A0A9K3D7L4_9EUKA</name>
<feature type="non-terminal residue" evidence="8">
    <location>
        <position position="1"/>
    </location>
</feature>
<comment type="cofactor">
    <cofactor evidence="5">
        <name>a divalent metal cation</name>
        <dbReference type="ChEBI" id="CHEBI:60240"/>
    </cofactor>
    <text evidence="5">Binds 2 divalent metal cations per subunit. Site 1 may preferentially bind zinc ions, while site 2 has a preference for magnesium and/or manganese ions.</text>
</comment>
<keyword evidence="9" id="KW-1185">Reference proteome</keyword>
<feature type="non-terminal residue" evidence="8">
    <location>
        <position position="467"/>
    </location>
</feature>
<dbReference type="GO" id="GO:0046872">
    <property type="term" value="F:metal ion binding"/>
    <property type="evidence" value="ECO:0007669"/>
    <property type="project" value="UniProtKB-KW"/>
</dbReference>
<feature type="active site" description="Proton donor" evidence="3">
    <location>
        <position position="388"/>
    </location>
</feature>
<evidence type="ECO:0000313" key="9">
    <source>
        <dbReference type="Proteomes" id="UP000265618"/>
    </source>
</evidence>
<dbReference type="Proteomes" id="UP000265618">
    <property type="component" value="Unassembled WGS sequence"/>
</dbReference>
<evidence type="ECO:0000256" key="1">
    <source>
        <dbReference type="ARBA" id="ARBA00022723"/>
    </source>
</evidence>
<dbReference type="PRINTS" id="PR00387">
    <property type="entry name" value="PDIESTERASE1"/>
</dbReference>
<dbReference type="InterPro" id="IPR023088">
    <property type="entry name" value="PDEase"/>
</dbReference>
<evidence type="ECO:0000256" key="2">
    <source>
        <dbReference type="ARBA" id="ARBA00022801"/>
    </source>
</evidence>
<feature type="binding site" evidence="4">
    <location>
        <position position="430"/>
    </location>
    <ligand>
        <name>Zn(2+)</name>
        <dbReference type="ChEBI" id="CHEBI:29105"/>
        <label>1</label>
    </ligand>
</feature>
<gene>
    <name evidence="8" type="ORF">KIPB_011013</name>
</gene>
<proteinExistence type="inferred from homology"/>
<dbReference type="Gene3D" id="1.10.1300.10">
    <property type="entry name" value="3'5'-cyclic nucleotide phosphodiesterase, catalytic domain"/>
    <property type="match status" value="1"/>
</dbReference>
<evidence type="ECO:0000256" key="3">
    <source>
        <dbReference type="PIRSR" id="PIRSR623088-1"/>
    </source>
</evidence>
<organism evidence="8 9">
    <name type="scientific">Kipferlia bialata</name>
    <dbReference type="NCBI Taxonomy" id="797122"/>
    <lineage>
        <taxon>Eukaryota</taxon>
        <taxon>Metamonada</taxon>
        <taxon>Carpediemonas-like organisms</taxon>
        <taxon>Kipferlia</taxon>
    </lineage>
</organism>
<dbReference type="SUPFAM" id="SSF109604">
    <property type="entry name" value="HD-domain/PDEase-like"/>
    <property type="match status" value="1"/>
</dbReference>
<keyword evidence="2 5" id="KW-0378">Hydrolase</keyword>
<accession>A0A9K3D7L4</accession>